<feature type="transmembrane region" description="Helical" evidence="11">
    <location>
        <begin position="35"/>
        <end position="53"/>
    </location>
</feature>
<dbReference type="PANTHER" id="PTHR43711">
    <property type="entry name" value="TWO-COMPONENT HISTIDINE KINASE"/>
    <property type="match status" value="1"/>
</dbReference>
<dbReference type="InterPro" id="IPR036097">
    <property type="entry name" value="HisK_dim/P_sf"/>
</dbReference>
<protein>
    <recommendedName>
        <fullName evidence="4">histidine kinase</fullName>
        <ecNumber evidence="4">2.7.13.3</ecNumber>
    </recommendedName>
</protein>
<keyword evidence="7 13" id="KW-0418">Kinase</keyword>
<comment type="cofactor">
    <cofactor evidence="2">
        <name>a divalent metal cation</name>
        <dbReference type="ChEBI" id="CHEBI:60240"/>
    </cofactor>
</comment>
<dbReference type="RefSeq" id="WP_005268917.1">
    <property type="nucleotide sequence ID" value="NZ_ANPE02000122.1"/>
</dbReference>
<dbReference type="AlphaFoldDB" id="N1UV98"/>
<feature type="domain" description="Histidine kinase" evidence="12">
    <location>
        <begin position="344"/>
        <end position="557"/>
    </location>
</feature>
<feature type="transmembrane region" description="Helical" evidence="11">
    <location>
        <begin position="60"/>
        <end position="81"/>
    </location>
</feature>
<dbReference type="OrthoDB" id="9757990at2"/>
<evidence type="ECO:0000313" key="13">
    <source>
        <dbReference type="EMBL" id="EMY34306.1"/>
    </source>
</evidence>
<feature type="coiled-coil region" evidence="10">
    <location>
        <begin position="185"/>
        <end position="212"/>
    </location>
</feature>
<evidence type="ECO:0000313" key="14">
    <source>
        <dbReference type="Proteomes" id="UP000010729"/>
    </source>
</evidence>
<dbReference type="InterPro" id="IPR004358">
    <property type="entry name" value="Sig_transdc_His_kin-like_C"/>
</dbReference>
<feature type="transmembrane region" description="Helical" evidence="11">
    <location>
        <begin position="160"/>
        <end position="181"/>
    </location>
</feature>
<dbReference type="GO" id="GO:0005886">
    <property type="term" value="C:plasma membrane"/>
    <property type="evidence" value="ECO:0007669"/>
    <property type="project" value="UniProtKB-SubCell"/>
</dbReference>
<keyword evidence="8" id="KW-0902">Two-component regulatory system</keyword>
<dbReference type="InterPro" id="IPR003661">
    <property type="entry name" value="HisK_dim/P_dom"/>
</dbReference>
<comment type="subcellular location">
    <subcellularLocation>
        <location evidence="3">Cell membrane</location>
    </subcellularLocation>
</comment>
<keyword evidence="5" id="KW-0597">Phosphoprotein</keyword>
<dbReference type="GO" id="GO:0000155">
    <property type="term" value="F:phosphorelay sensor kinase activity"/>
    <property type="evidence" value="ECO:0007669"/>
    <property type="project" value="InterPro"/>
</dbReference>
<dbReference type="PRINTS" id="PR00344">
    <property type="entry name" value="BCTRLSENSOR"/>
</dbReference>
<dbReference type="CDD" id="cd00075">
    <property type="entry name" value="HATPase"/>
    <property type="match status" value="1"/>
</dbReference>
<evidence type="ECO:0000256" key="8">
    <source>
        <dbReference type="ARBA" id="ARBA00023012"/>
    </source>
</evidence>
<dbReference type="Gene3D" id="3.30.450.20">
    <property type="entry name" value="PAS domain"/>
    <property type="match status" value="1"/>
</dbReference>
<evidence type="ECO:0000256" key="5">
    <source>
        <dbReference type="ARBA" id="ARBA00022553"/>
    </source>
</evidence>
<dbReference type="EMBL" id="ANPE02000122">
    <property type="protein sequence ID" value="EMY34306.1"/>
    <property type="molecule type" value="Genomic_DNA"/>
</dbReference>
<evidence type="ECO:0000256" key="3">
    <source>
        <dbReference type="ARBA" id="ARBA00004236"/>
    </source>
</evidence>
<evidence type="ECO:0000256" key="4">
    <source>
        <dbReference type="ARBA" id="ARBA00012438"/>
    </source>
</evidence>
<evidence type="ECO:0000256" key="11">
    <source>
        <dbReference type="SAM" id="Phobius"/>
    </source>
</evidence>
<dbReference type="PROSITE" id="PS50109">
    <property type="entry name" value="HIS_KIN"/>
    <property type="match status" value="1"/>
</dbReference>
<dbReference type="Pfam" id="PF00512">
    <property type="entry name" value="HisKA"/>
    <property type="match status" value="1"/>
</dbReference>
<gene>
    <name evidence="13" type="ORF">D477_010401</name>
</gene>
<comment type="catalytic activity">
    <reaction evidence="1">
        <text>ATP + protein L-histidine = ADP + protein N-phospho-L-histidine.</text>
        <dbReference type="EC" id="2.7.13.3"/>
    </reaction>
</comment>
<evidence type="ECO:0000256" key="7">
    <source>
        <dbReference type="ARBA" id="ARBA00022777"/>
    </source>
</evidence>
<dbReference type="InterPro" id="IPR003594">
    <property type="entry name" value="HATPase_dom"/>
</dbReference>
<dbReference type="GO" id="GO:0005509">
    <property type="term" value="F:calcium ion binding"/>
    <property type="evidence" value="ECO:0007669"/>
    <property type="project" value="UniProtKB-ARBA"/>
</dbReference>
<keyword evidence="6" id="KW-0808">Transferase</keyword>
<dbReference type="FunFam" id="3.30.565.10:FF:000006">
    <property type="entry name" value="Sensor histidine kinase WalK"/>
    <property type="match status" value="1"/>
</dbReference>
<reference evidence="13 14" key="1">
    <citation type="journal article" date="2013" name="Genome Announc.">
        <title>Draft Genome Sequence of Arthrobacter crystallopoietes Strain BAB-32, Revealing Genes for Bioremediation.</title>
        <authorList>
            <person name="Joshi M.N."/>
            <person name="Pandit A.S."/>
            <person name="Sharma A."/>
            <person name="Pandya R.V."/>
            <person name="Desai S.M."/>
            <person name="Saxena A.K."/>
            <person name="Bagatharia S.B."/>
        </authorList>
    </citation>
    <scope>NUCLEOTIDE SEQUENCE [LARGE SCALE GENOMIC DNA]</scope>
    <source>
        <strain evidence="13 14">BAB-32</strain>
    </source>
</reference>
<dbReference type="SMART" id="SM00387">
    <property type="entry name" value="HATPase_c"/>
    <property type="match status" value="1"/>
</dbReference>
<keyword evidence="9 11" id="KW-0472">Membrane</keyword>
<evidence type="ECO:0000256" key="1">
    <source>
        <dbReference type="ARBA" id="ARBA00000085"/>
    </source>
</evidence>
<name>N1UV98_9MICC</name>
<organism evidence="13 14">
    <name type="scientific">Arthrobacter crystallopoietes BAB-32</name>
    <dbReference type="NCBI Taxonomy" id="1246476"/>
    <lineage>
        <taxon>Bacteria</taxon>
        <taxon>Bacillati</taxon>
        <taxon>Actinomycetota</taxon>
        <taxon>Actinomycetes</taxon>
        <taxon>Micrococcales</taxon>
        <taxon>Micrococcaceae</taxon>
        <taxon>Crystallibacter</taxon>
    </lineage>
</organism>
<keyword evidence="11" id="KW-0812">Transmembrane</keyword>
<keyword evidence="14" id="KW-1185">Reference proteome</keyword>
<dbReference type="SUPFAM" id="SSF47384">
    <property type="entry name" value="Homodimeric domain of signal transducing histidine kinase"/>
    <property type="match status" value="1"/>
</dbReference>
<dbReference type="CDD" id="cd00082">
    <property type="entry name" value="HisKA"/>
    <property type="match status" value="1"/>
</dbReference>
<evidence type="ECO:0000256" key="6">
    <source>
        <dbReference type="ARBA" id="ARBA00022679"/>
    </source>
</evidence>
<dbReference type="InterPro" id="IPR036890">
    <property type="entry name" value="HATPase_C_sf"/>
</dbReference>
<feature type="transmembrane region" description="Helical" evidence="11">
    <location>
        <begin position="129"/>
        <end position="148"/>
    </location>
</feature>
<evidence type="ECO:0000256" key="2">
    <source>
        <dbReference type="ARBA" id="ARBA00001968"/>
    </source>
</evidence>
<evidence type="ECO:0000256" key="9">
    <source>
        <dbReference type="ARBA" id="ARBA00023136"/>
    </source>
</evidence>
<dbReference type="PANTHER" id="PTHR43711:SF1">
    <property type="entry name" value="HISTIDINE KINASE 1"/>
    <property type="match status" value="1"/>
</dbReference>
<dbReference type="InterPro" id="IPR005467">
    <property type="entry name" value="His_kinase_dom"/>
</dbReference>
<keyword evidence="10" id="KW-0175">Coiled coil</keyword>
<dbReference type="FunFam" id="1.10.287.130:FF:000001">
    <property type="entry name" value="Two-component sensor histidine kinase"/>
    <property type="match status" value="1"/>
</dbReference>
<dbReference type="Gene3D" id="3.30.565.10">
    <property type="entry name" value="Histidine kinase-like ATPase, C-terminal domain"/>
    <property type="match status" value="1"/>
</dbReference>
<dbReference type="Gene3D" id="1.10.287.130">
    <property type="match status" value="1"/>
</dbReference>
<dbReference type="EC" id="2.7.13.3" evidence="4"/>
<comment type="caution">
    <text evidence="13">The sequence shown here is derived from an EMBL/GenBank/DDBJ whole genome shotgun (WGS) entry which is preliminary data.</text>
</comment>
<dbReference type="Proteomes" id="UP000010729">
    <property type="component" value="Unassembled WGS sequence"/>
</dbReference>
<dbReference type="InterPro" id="IPR050736">
    <property type="entry name" value="Sensor_HK_Regulatory"/>
</dbReference>
<dbReference type="SUPFAM" id="SSF55874">
    <property type="entry name" value="ATPase domain of HSP90 chaperone/DNA topoisomerase II/histidine kinase"/>
    <property type="match status" value="1"/>
</dbReference>
<evidence type="ECO:0000256" key="10">
    <source>
        <dbReference type="SAM" id="Coils"/>
    </source>
</evidence>
<accession>N1UV98</accession>
<dbReference type="InterPro" id="IPR035965">
    <property type="entry name" value="PAS-like_dom_sf"/>
</dbReference>
<sequence>MRGPRTPLLNTLAWQGSRRFLHQLSPRTRVTLSQLPLTVTMLLVLAIVAVFHPEIMRNPLFVVGILLQAAQFLLCLTLPWHRFSEVAFLVLPLFDFVPIGLVRHAGVETMTALGALAAFPVVRLASSELLPRVCLSMCFYGPLLMVWVPLAVTGAATPEQLASVVLLPFIMLAIGFAVRTLSASMVDQQRSLEKVRSELQAALENSARKERLLNTVVDTVGVGVAAIDSQGKPTLVNRQQRRNQDLALLPGTAADAGERCGPSLFRRGGKEILPPEQQPLQRAAQGENFSEYLVWIGDEDRQRVYSTSARAIMDGERFDGSVVTFTDVSDLVAAMTAKDVFLSNVTHELRTPLTSILGYVEMLEDEPDLPAEAKTFTDVIRRNAQRLHRLVTDLLSASSGSVDVRPEPADFAEVVRHSLSTAAPQAAAAGVELVNEVPAPLPAEIDPVRTAQVVDNLLSNAIKYSPGGGTVTVRAWRNGTSMSCEVTDTGIGMTESESREVFSRFFRADAVRDSSIPGVGLGLAIAKKIVENHGGRITFTSEPGQGTTFRITLPVSPSERVHS</sequence>
<feature type="transmembrane region" description="Helical" evidence="11">
    <location>
        <begin position="101"/>
        <end position="122"/>
    </location>
</feature>
<proteinExistence type="predicted"/>
<keyword evidence="11" id="KW-1133">Transmembrane helix</keyword>
<evidence type="ECO:0000259" key="12">
    <source>
        <dbReference type="PROSITE" id="PS50109"/>
    </source>
</evidence>
<dbReference type="Pfam" id="PF02518">
    <property type="entry name" value="HATPase_c"/>
    <property type="match status" value="1"/>
</dbReference>
<dbReference type="SUPFAM" id="SSF55785">
    <property type="entry name" value="PYP-like sensor domain (PAS domain)"/>
    <property type="match status" value="1"/>
</dbReference>
<dbReference type="SMART" id="SM00388">
    <property type="entry name" value="HisKA"/>
    <property type="match status" value="1"/>
</dbReference>